<sequence>MPMLDVIMAMLDDVYTSSDGVPSKRLIGCGSTCSTSSSNGSIQEFSDSGSDHVEMFMEDNETYKSEKDPLIDIPQHSDRLSKTLVVLKGIKVDLKNALTIKPKSPGHSNENTTRIVQFPNDKKKCGIALVMLFFAAFCNDFTLSYIHERVPNQPPLPDIVFSNTQYNGSFLKYAEYLMLILFFTMAVVVLLHKYRWIIVRRIATIGSLLYLGRCVTMFVTQLPVADTNYQCSPTFSDKDRTLWNIFLRAAGIFSGAGLTINNKISLCGDYIYSGHTIVFLITTLFIREYSPKNFKILHCLCAFASGLGIALLLISRGHYTVDVVISYWITTRTFWEYHTFAANPSLRNNTSRHNHLRNIIWFPLCRYMESNILKPIPNKFLTYN</sequence>
<evidence type="ECO:0000313" key="1">
    <source>
        <dbReference type="Proteomes" id="UP000095286"/>
    </source>
</evidence>
<proteinExistence type="predicted"/>
<protein>
    <submittedName>
        <fullName evidence="2">PAP2_C domain-containing protein</fullName>
    </submittedName>
</protein>
<organism evidence="1 2">
    <name type="scientific">Rhabditophanes sp. KR3021</name>
    <dbReference type="NCBI Taxonomy" id="114890"/>
    <lineage>
        <taxon>Eukaryota</taxon>
        <taxon>Metazoa</taxon>
        <taxon>Ecdysozoa</taxon>
        <taxon>Nematoda</taxon>
        <taxon>Chromadorea</taxon>
        <taxon>Rhabditida</taxon>
        <taxon>Tylenchina</taxon>
        <taxon>Panagrolaimomorpha</taxon>
        <taxon>Strongyloidoidea</taxon>
        <taxon>Alloionematidae</taxon>
        <taxon>Rhabditophanes</taxon>
    </lineage>
</organism>
<dbReference type="WBParaSite" id="RSKR_0000077700.1">
    <property type="protein sequence ID" value="RSKR_0000077700.1"/>
    <property type="gene ID" value="RSKR_0000077700"/>
</dbReference>
<evidence type="ECO:0000313" key="2">
    <source>
        <dbReference type="WBParaSite" id="RSKR_0000077700.1"/>
    </source>
</evidence>
<name>A0AC35THZ3_9BILA</name>
<accession>A0AC35THZ3</accession>
<reference evidence="2" key="1">
    <citation type="submission" date="2016-11" db="UniProtKB">
        <authorList>
            <consortium name="WormBaseParasite"/>
        </authorList>
    </citation>
    <scope>IDENTIFICATION</scope>
    <source>
        <strain evidence="2">KR3021</strain>
    </source>
</reference>
<dbReference type="Proteomes" id="UP000095286">
    <property type="component" value="Unplaced"/>
</dbReference>